<dbReference type="EMBL" id="AYKH01000012">
    <property type="protein sequence ID" value="ROO27851.1"/>
    <property type="molecule type" value="Genomic_DNA"/>
</dbReference>
<keyword evidence="4" id="KW-1185">Reference proteome</keyword>
<gene>
    <name evidence="3" type="ORF">SAOR_07585</name>
</gene>
<dbReference type="InterPro" id="IPR013424">
    <property type="entry name" value="Ice-binding_C"/>
</dbReference>
<name>A0A423PQQ9_9GAMM</name>
<keyword evidence="1" id="KW-0732">Signal</keyword>
<evidence type="ECO:0000259" key="2">
    <source>
        <dbReference type="Pfam" id="PF07589"/>
    </source>
</evidence>
<organism evidence="3 4">
    <name type="scientific">Salinisphaera orenii MK-B5</name>
    <dbReference type="NCBI Taxonomy" id="856730"/>
    <lineage>
        <taxon>Bacteria</taxon>
        <taxon>Pseudomonadati</taxon>
        <taxon>Pseudomonadota</taxon>
        <taxon>Gammaproteobacteria</taxon>
        <taxon>Salinisphaerales</taxon>
        <taxon>Salinisphaeraceae</taxon>
        <taxon>Salinisphaera</taxon>
    </lineage>
</organism>
<evidence type="ECO:0000313" key="3">
    <source>
        <dbReference type="EMBL" id="ROO27851.1"/>
    </source>
</evidence>
<evidence type="ECO:0000313" key="4">
    <source>
        <dbReference type="Proteomes" id="UP000283993"/>
    </source>
</evidence>
<dbReference type="NCBIfam" id="TIGR02595">
    <property type="entry name" value="PEP_CTERM"/>
    <property type="match status" value="1"/>
</dbReference>
<reference evidence="3 4" key="1">
    <citation type="submission" date="2013-10" db="EMBL/GenBank/DDBJ databases">
        <title>Salinisphaera orenii MK-B5 Genome Sequencing.</title>
        <authorList>
            <person name="Lai Q."/>
            <person name="Li C."/>
            <person name="Shao Z."/>
        </authorList>
    </citation>
    <scope>NUCLEOTIDE SEQUENCE [LARGE SCALE GENOMIC DNA]</scope>
    <source>
        <strain evidence="3 4">MK-B5</strain>
    </source>
</reference>
<accession>A0A423PQQ9</accession>
<dbReference type="Pfam" id="PF07589">
    <property type="entry name" value="PEP-CTERM"/>
    <property type="match status" value="1"/>
</dbReference>
<proteinExistence type="predicted"/>
<feature type="signal peptide" evidence="1">
    <location>
        <begin position="1"/>
        <end position="20"/>
    </location>
</feature>
<protein>
    <recommendedName>
        <fullName evidence="2">Ice-binding protein C-terminal domain-containing protein</fullName>
    </recommendedName>
</protein>
<comment type="caution">
    <text evidence="3">The sequence shown here is derived from an EMBL/GenBank/DDBJ whole genome shotgun (WGS) entry which is preliminary data.</text>
</comment>
<dbReference type="Proteomes" id="UP000283993">
    <property type="component" value="Unassembled WGS sequence"/>
</dbReference>
<sequence length="90" mass="9062">MLAGGIAIAAMTAFAGPAWTQGSGNAAPTGAAYLTWNGNASHAGNHSGGNGIPGPRQTWHDIPEPSSWALFGIGLGMVGLMRFAASRNRG</sequence>
<evidence type="ECO:0000256" key="1">
    <source>
        <dbReference type="SAM" id="SignalP"/>
    </source>
</evidence>
<dbReference type="AlphaFoldDB" id="A0A423PQQ9"/>
<feature type="domain" description="Ice-binding protein C-terminal" evidence="2">
    <location>
        <begin position="62"/>
        <end position="81"/>
    </location>
</feature>
<feature type="chain" id="PRO_5019492133" description="Ice-binding protein C-terminal domain-containing protein" evidence="1">
    <location>
        <begin position="21"/>
        <end position="90"/>
    </location>
</feature>